<dbReference type="InterPro" id="IPR036922">
    <property type="entry name" value="Rieske_2Fe-2S_sf"/>
</dbReference>
<dbReference type="GO" id="GO:0051537">
    <property type="term" value="F:2 iron, 2 sulfur cluster binding"/>
    <property type="evidence" value="ECO:0007669"/>
    <property type="project" value="UniProtKB-KW"/>
</dbReference>
<dbReference type="AlphaFoldDB" id="Q01YB6"/>
<dbReference type="InterPro" id="IPR005805">
    <property type="entry name" value="Rieske_Fe-S_prot_C"/>
</dbReference>
<sequence>MANSTLEPAGSATPPPRTKPSLAQAFRTIFSKSEETDEGKVIARRRKFVMAAVLGTLGVNLLMFLRFFFPRALYEPKTKFRIGYPGDFGFGVDTKFQNQYRIWVVRNTEGIFVISAICTHLGCTPDWKASENKFKCPCHGSGYDPEGINFEGPAPRPMDRAHVELDPEGQILVDLSHVYKWPKGEPSQFNDPGAILRV</sequence>
<dbReference type="OrthoDB" id="9802613at2"/>
<dbReference type="PROSITE" id="PS51296">
    <property type="entry name" value="RIESKE"/>
    <property type="match status" value="1"/>
</dbReference>
<dbReference type="Pfam" id="PF00355">
    <property type="entry name" value="Rieske"/>
    <property type="match status" value="1"/>
</dbReference>
<keyword evidence="7" id="KW-1133">Transmembrane helix</keyword>
<evidence type="ECO:0000313" key="9">
    <source>
        <dbReference type="EMBL" id="ABJ85349.1"/>
    </source>
</evidence>
<keyword evidence="5" id="KW-1015">Disulfide bond</keyword>
<dbReference type="eggNOG" id="COG0723">
    <property type="taxonomic scope" value="Bacteria"/>
</dbReference>
<accession>Q01YB6</accession>
<protein>
    <submittedName>
        <fullName evidence="9">Rieske (2Fe-2S) domain protein</fullName>
    </submittedName>
</protein>
<dbReference type="SUPFAM" id="SSF50022">
    <property type="entry name" value="ISP domain"/>
    <property type="match status" value="1"/>
</dbReference>
<evidence type="ECO:0000256" key="4">
    <source>
        <dbReference type="ARBA" id="ARBA00023014"/>
    </source>
</evidence>
<name>Q01YB6_SOLUE</name>
<reference evidence="9" key="1">
    <citation type="submission" date="2006-10" db="EMBL/GenBank/DDBJ databases">
        <title>Complete sequence of Solibacter usitatus Ellin6076.</title>
        <authorList>
            <consortium name="US DOE Joint Genome Institute"/>
            <person name="Copeland A."/>
            <person name="Lucas S."/>
            <person name="Lapidus A."/>
            <person name="Barry K."/>
            <person name="Detter J.C."/>
            <person name="Glavina del Rio T."/>
            <person name="Hammon N."/>
            <person name="Israni S."/>
            <person name="Dalin E."/>
            <person name="Tice H."/>
            <person name="Pitluck S."/>
            <person name="Thompson L.S."/>
            <person name="Brettin T."/>
            <person name="Bruce D."/>
            <person name="Han C."/>
            <person name="Tapia R."/>
            <person name="Gilna P."/>
            <person name="Schmutz J."/>
            <person name="Larimer F."/>
            <person name="Land M."/>
            <person name="Hauser L."/>
            <person name="Kyrpides N."/>
            <person name="Mikhailova N."/>
            <person name="Janssen P.H."/>
            <person name="Kuske C.R."/>
            <person name="Richardson P."/>
        </authorList>
    </citation>
    <scope>NUCLEOTIDE SEQUENCE</scope>
    <source>
        <strain evidence="9">Ellin6076</strain>
    </source>
</reference>
<keyword evidence="1" id="KW-0001">2Fe-2S</keyword>
<keyword evidence="7" id="KW-0812">Transmembrane</keyword>
<keyword evidence="4" id="KW-0411">Iron-sulfur</keyword>
<dbReference type="PRINTS" id="PR00162">
    <property type="entry name" value="RIESKE"/>
</dbReference>
<dbReference type="GO" id="GO:0046872">
    <property type="term" value="F:metal ion binding"/>
    <property type="evidence" value="ECO:0007669"/>
    <property type="project" value="UniProtKB-KW"/>
</dbReference>
<dbReference type="InterPro" id="IPR017941">
    <property type="entry name" value="Rieske_2Fe-2S"/>
</dbReference>
<keyword evidence="3" id="KW-0408">Iron</keyword>
<gene>
    <name evidence="9" type="ordered locus">Acid_4388</name>
</gene>
<evidence type="ECO:0000256" key="2">
    <source>
        <dbReference type="ARBA" id="ARBA00022723"/>
    </source>
</evidence>
<organism evidence="9">
    <name type="scientific">Solibacter usitatus (strain Ellin6076)</name>
    <dbReference type="NCBI Taxonomy" id="234267"/>
    <lineage>
        <taxon>Bacteria</taxon>
        <taxon>Pseudomonadati</taxon>
        <taxon>Acidobacteriota</taxon>
        <taxon>Terriglobia</taxon>
        <taxon>Bryobacterales</taxon>
        <taxon>Solibacteraceae</taxon>
        <taxon>Candidatus Solibacter</taxon>
    </lineage>
</organism>
<dbReference type="Gene3D" id="2.102.10.10">
    <property type="entry name" value="Rieske [2Fe-2S] iron-sulphur domain"/>
    <property type="match status" value="1"/>
</dbReference>
<dbReference type="KEGG" id="sus:Acid_4388"/>
<evidence type="ECO:0000256" key="6">
    <source>
        <dbReference type="ARBA" id="ARBA00034078"/>
    </source>
</evidence>
<dbReference type="HOGENOM" id="CLU_055690_8_0_0"/>
<dbReference type="GO" id="GO:0016020">
    <property type="term" value="C:membrane"/>
    <property type="evidence" value="ECO:0007669"/>
    <property type="project" value="InterPro"/>
</dbReference>
<evidence type="ECO:0000256" key="5">
    <source>
        <dbReference type="ARBA" id="ARBA00023157"/>
    </source>
</evidence>
<feature type="transmembrane region" description="Helical" evidence="7">
    <location>
        <begin position="48"/>
        <end position="69"/>
    </location>
</feature>
<dbReference type="EMBL" id="CP000473">
    <property type="protein sequence ID" value="ABJ85349.1"/>
    <property type="molecule type" value="Genomic_DNA"/>
</dbReference>
<proteinExistence type="predicted"/>
<keyword evidence="7" id="KW-0472">Membrane</keyword>
<dbReference type="InterPro" id="IPR014349">
    <property type="entry name" value="Rieske_Fe-S_prot"/>
</dbReference>
<keyword evidence="2" id="KW-0479">Metal-binding</keyword>
<evidence type="ECO:0000259" key="8">
    <source>
        <dbReference type="PROSITE" id="PS51296"/>
    </source>
</evidence>
<evidence type="ECO:0000256" key="1">
    <source>
        <dbReference type="ARBA" id="ARBA00022714"/>
    </source>
</evidence>
<dbReference type="PANTHER" id="PTHR10134">
    <property type="entry name" value="CYTOCHROME B-C1 COMPLEX SUBUNIT RIESKE, MITOCHONDRIAL"/>
    <property type="match status" value="1"/>
</dbReference>
<feature type="domain" description="Rieske" evidence="8">
    <location>
        <begin position="104"/>
        <end position="172"/>
    </location>
</feature>
<dbReference type="InParanoid" id="Q01YB6"/>
<evidence type="ECO:0000256" key="7">
    <source>
        <dbReference type="SAM" id="Phobius"/>
    </source>
</evidence>
<comment type="cofactor">
    <cofactor evidence="6">
        <name>[2Fe-2S] cluster</name>
        <dbReference type="ChEBI" id="CHEBI:190135"/>
    </cofactor>
</comment>
<evidence type="ECO:0000256" key="3">
    <source>
        <dbReference type="ARBA" id="ARBA00023004"/>
    </source>
</evidence>
<dbReference type="STRING" id="234267.Acid_4388"/>